<name>A0A5J9URL9_9POAL</name>
<reference evidence="1 2" key="1">
    <citation type="journal article" date="2019" name="Sci. Rep.">
        <title>A high-quality genome of Eragrostis curvula grass provides insights into Poaceae evolution and supports new strategies to enhance forage quality.</title>
        <authorList>
            <person name="Carballo J."/>
            <person name="Santos B.A.C.M."/>
            <person name="Zappacosta D."/>
            <person name="Garbus I."/>
            <person name="Selva J.P."/>
            <person name="Gallo C.A."/>
            <person name="Diaz A."/>
            <person name="Albertini E."/>
            <person name="Caccamo M."/>
            <person name="Echenique V."/>
        </authorList>
    </citation>
    <scope>NUCLEOTIDE SEQUENCE [LARGE SCALE GENOMIC DNA]</scope>
    <source>
        <strain evidence="2">cv. Victoria</strain>
        <tissue evidence="1">Leaf</tissue>
    </source>
</reference>
<keyword evidence="2" id="KW-1185">Reference proteome</keyword>
<dbReference type="AlphaFoldDB" id="A0A5J9URL9"/>
<evidence type="ECO:0000313" key="1">
    <source>
        <dbReference type="EMBL" id="TVU26452.1"/>
    </source>
</evidence>
<comment type="caution">
    <text evidence="1">The sequence shown here is derived from an EMBL/GenBank/DDBJ whole genome shotgun (WGS) entry which is preliminary data.</text>
</comment>
<accession>A0A5J9URL9</accession>
<dbReference type="EMBL" id="RWGY01000013">
    <property type="protein sequence ID" value="TVU26452.1"/>
    <property type="molecule type" value="Genomic_DNA"/>
</dbReference>
<proteinExistence type="predicted"/>
<dbReference type="Gramene" id="TVU26452">
    <property type="protein sequence ID" value="TVU26452"/>
    <property type="gene ID" value="EJB05_28999"/>
</dbReference>
<gene>
    <name evidence="1" type="ORF">EJB05_28999</name>
</gene>
<organism evidence="1 2">
    <name type="scientific">Eragrostis curvula</name>
    <name type="common">weeping love grass</name>
    <dbReference type="NCBI Taxonomy" id="38414"/>
    <lineage>
        <taxon>Eukaryota</taxon>
        <taxon>Viridiplantae</taxon>
        <taxon>Streptophyta</taxon>
        <taxon>Embryophyta</taxon>
        <taxon>Tracheophyta</taxon>
        <taxon>Spermatophyta</taxon>
        <taxon>Magnoliopsida</taxon>
        <taxon>Liliopsida</taxon>
        <taxon>Poales</taxon>
        <taxon>Poaceae</taxon>
        <taxon>PACMAD clade</taxon>
        <taxon>Chloridoideae</taxon>
        <taxon>Eragrostideae</taxon>
        <taxon>Eragrostidinae</taxon>
        <taxon>Eragrostis</taxon>
    </lineage>
</organism>
<sequence>MVPHIYKVENLVAQRLLVESKYKLEMKGRLDPKERSVGISERLQVAEIKCEAVNERVRDLLRFMRALFYGSPMLEMKNSLDKQ</sequence>
<protein>
    <submittedName>
        <fullName evidence="1">Uncharacterized protein</fullName>
    </submittedName>
</protein>
<dbReference type="Proteomes" id="UP000324897">
    <property type="component" value="Chromosome 2"/>
</dbReference>
<feature type="non-terminal residue" evidence="1">
    <location>
        <position position="1"/>
    </location>
</feature>
<evidence type="ECO:0000313" key="2">
    <source>
        <dbReference type="Proteomes" id="UP000324897"/>
    </source>
</evidence>